<sequence length="60" mass="6466">MKGRGFSFWLTNHVGGKTLPIPISSHKTPLPPIFPPVSSPAFTRSRPHALTPFFPPAGDA</sequence>
<protein>
    <submittedName>
        <fullName evidence="1">Uncharacterized protein</fullName>
    </submittedName>
</protein>
<evidence type="ECO:0000313" key="2">
    <source>
        <dbReference type="Proteomes" id="UP000324222"/>
    </source>
</evidence>
<proteinExistence type="predicted"/>
<keyword evidence="2" id="KW-1185">Reference proteome</keyword>
<comment type="caution">
    <text evidence="1">The sequence shown here is derived from an EMBL/GenBank/DDBJ whole genome shotgun (WGS) entry which is preliminary data.</text>
</comment>
<reference evidence="1 2" key="1">
    <citation type="submission" date="2019-05" db="EMBL/GenBank/DDBJ databases">
        <title>Another draft genome of Portunus trituberculatus and its Hox gene families provides insights of decapod evolution.</title>
        <authorList>
            <person name="Jeong J.-H."/>
            <person name="Song I."/>
            <person name="Kim S."/>
            <person name="Choi T."/>
            <person name="Kim D."/>
            <person name="Ryu S."/>
            <person name="Kim W."/>
        </authorList>
    </citation>
    <scope>NUCLEOTIDE SEQUENCE [LARGE SCALE GENOMIC DNA]</scope>
    <source>
        <tissue evidence="1">Muscle</tissue>
    </source>
</reference>
<organism evidence="1 2">
    <name type="scientific">Portunus trituberculatus</name>
    <name type="common">Swimming crab</name>
    <name type="synonym">Neptunus trituberculatus</name>
    <dbReference type="NCBI Taxonomy" id="210409"/>
    <lineage>
        <taxon>Eukaryota</taxon>
        <taxon>Metazoa</taxon>
        <taxon>Ecdysozoa</taxon>
        <taxon>Arthropoda</taxon>
        <taxon>Crustacea</taxon>
        <taxon>Multicrustacea</taxon>
        <taxon>Malacostraca</taxon>
        <taxon>Eumalacostraca</taxon>
        <taxon>Eucarida</taxon>
        <taxon>Decapoda</taxon>
        <taxon>Pleocyemata</taxon>
        <taxon>Brachyura</taxon>
        <taxon>Eubrachyura</taxon>
        <taxon>Portunoidea</taxon>
        <taxon>Portunidae</taxon>
        <taxon>Portuninae</taxon>
        <taxon>Portunus</taxon>
    </lineage>
</organism>
<accession>A0A5B7HUA3</accession>
<gene>
    <name evidence="1" type="ORF">E2C01_067161</name>
</gene>
<dbReference type="AlphaFoldDB" id="A0A5B7HUA3"/>
<evidence type="ECO:0000313" key="1">
    <source>
        <dbReference type="EMBL" id="MPC72847.1"/>
    </source>
</evidence>
<dbReference type="EMBL" id="VSRR010035542">
    <property type="protein sequence ID" value="MPC72847.1"/>
    <property type="molecule type" value="Genomic_DNA"/>
</dbReference>
<dbReference type="Proteomes" id="UP000324222">
    <property type="component" value="Unassembled WGS sequence"/>
</dbReference>
<name>A0A5B7HUA3_PORTR</name>